<organism evidence="2 3">
    <name type="scientific">Actinobacillus pleuropneumoniae</name>
    <name type="common">Haemophilus pleuropneumoniae</name>
    <dbReference type="NCBI Taxonomy" id="715"/>
    <lineage>
        <taxon>Bacteria</taxon>
        <taxon>Pseudomonadati</taxon>
        <taxon>Pseudomonadota</taxon>
        <taxon>Gammaproteobacteria</taxon>
        <taxon>Pasteurellales</taxon>
        <taxon>Pasteurellaceae</taxon>
        <taxon>Actinobacillus</taxon>
    </lineage>
</organism>
<dbReference type="GO" id="GO:0003964">
    <property type="term" value="F:RNA-directed DNA polymerase activity"/>
    <property type="evidence" value="ECO:0007669"/>
    <property type="project" value="UniProtKB-KW"/>
</dbReference>
<accession>A0A9Q4DKN6</accession>
<keyword evidence="2" id="KW-0808">Transferase</keyword>
<dbReference type="RefSeq" id="WP_267992229.1">
    <property type="nucleotide sequence ID" value="NZ_JAPQFC010000930.1"/>
</dbReference>
<sequence>CLVYYDQQLFRGLGFTKSEVDANISHIIVDGKILIIVLYVDDLILTGDDQLIKSCKEDLAREFEMKEMGLVVTHLFFSHDWLQKSNRNDV</sequence>
<evidence type="ECO:0000313" key="3">
    <source>
        <dbReference type="Proteomes" id="UP001077788"/>
    </source>
</evidence>
<dbReference type="Proteomes" id="UP001077788">
    <property type="component" value="Unassembled WGS sequence"/>
</dbReference>
<name>A0A9Q4DKN6_ACTPL</name>
<dbReference type="InterPro" id="IPR013103">
    <property type="entry name" value="RVT_2"/>
</dbReference>
<feature type="domain" description="Reverse transcriptase Ty1/copia-type" evidence="1">
    <location>
        <begin position="12"/>
        <end position="75"/>
    </location>
</feature>
<dbReference type="EMBL" id="JAPQFC010000930">
    <property type="protein sequence ID" value="MCY6524967.1"/>
    <property type="molecule type" value="Genomic_DNA"/>
</dbReference>
<protein>
    <submittedName>
        <fullName evidence="2">Reverse transcriptase domain-containing protein</fullName>
    </submittedName>
</protein>
<dbReference type="AlphaFoldDB" id="A0A9Q4DKN6"/>
<reference evidence="2" key="1">
    <citation type="journal article" date="2021" name="Vet Sci">
        <title>O-Serogroups and Pathovirotypes of Escherichia coli Isolated from Post-Weaning Piglets Showing Diarrhoea and/or Oedema in South Korea.</title>
        <authorList>
            <person name="Byun J.W."/>
            <person name="Moon B.Y."/>
            <person name="Do K.H."/>
            <person name="Lee K."/>
            <person name="Lee H.Y."/>
            <person name="Kim W.I."/>
            <person name="So B."/>
            <person name="Lee W.K."/>
        </authorList>
    </citation>
    <scope>NUCLEOTIDE SEQUENCE</scope>
    <source>
        <strain evidence="2">84/14</strain>
    </source>
</reference>
<gene>
    <name evidence="2" type="ORF">OYG11_12235</name>
</gene>
<feature type="non-terminal residue" evidence="2">
    <location>
        <position position="1"/>
    </location>
</feature>
<reference evidence="2" key="2">
    <citation type="submission" date="2022-12" db="EMBL/GenBank/DDBJ databases">
        <authorList>
            <person name="Kardos G."/>
            <person name="Sarkozi R."/>
            <person name="Laczko L."/>
            <person name="Marton S."/>
            <person name="Makrai L."/>
            <person name="Banyai K."/>
            <person name="Fodor L."/>
        </authorList>
    </citation>
    <scope>NUCLEOTIDE SEQUENCE</scope>
    <source>
        <strain evidence="2">84/14</strain>
    </source>
</reference>
<dbReference type="Pfam" id="PF07727">
    <property type="entry name" value="RVT_2"/>
    <property type="match status" value="1"/>
</dbReference>
<proteinExistence type="predicted"/>
<keyword evidence="2" id="KW-0548">Nucleotidyltransferase</keyword>
<evidence type="ECO:0000259" key="1">
    <source>
        <dbReference type="Pfam" id="PF07727"/>
    </source>
</evidence>
<keyword evidence="2" id="KW-0695">RNA-directed DNA polymerase</keyword>
<comment type="caution">
    <text evidence="2">The sequence shown here is derived from an EMBL/GenBank/DDBJ whole genome shotgun (WGS) entry which is preliminary data.</text>
</comment>
<evidence type="ECO:0000313" key="2">
    <source>
        <dbReference type="EMBL" id="MCY6524967.1"/>
    </source>
</evidence>